<organism evidence="2 3">
    <name type="scientific">Halioglobus japonicus</name>
    <dbReference type="NCBI Taxonomy" id="930805"/>
    <lineage>
        <taxon>Bacteria</taxon>
        <taxon>Pseudomonadati</taxon>
        <taxon>Pseudomonadota</taxon>
        <taxon>Gammaproteobacteria</taxon>
        <taxon>Cellvibrionales</taxon>
        <taxon>Halieaceae</taxon>
        <taxon>Halioglobus</taxon>
    </lineage>
</organism>
<keyword evidence="1" id="KW-1133">Transmembrane helix</keyword>
<dbReference type="PANTHER" id="PTHR32251">
    <property type="entry name" value="3-OXO-5-ALPHA-STEROID 4-DEHYDROGENASE"/>
    <property type="match status" value="1"/>
</dbReference>
<keyword evidence="1" id="KW-0812">Transmembrane</keyword>
<feature type="transmembrane region" description="Helical" evidence="1">
    <location>
        <begin position="220"/>
        <end position="240"/>
    </location>
</feature>
<keyword evidence="1" id="KW-0472">Membrane</keyword>
<comment type="caution">
    <text evidence="2">The sequence shown here is derived from an EMBL/GenBank/DDBJ whole genome shotgun (WGS) entry which is preliminary data.</text>
</comment>
<accession>A0AAP8MFB0</accession>
<feature type="transmembrane region" description="Helical" evidence="1">
    <location>
        <begin position="57"/>
        <end position="73"/>
    </location>
</feature>
<gene>
    <name evidence="2" type="ORF">C0029_10165</name>
</gene>
<evidence type="ECO:0000313" key="3">
    <source>
        <dbReference type="Proteomes" id="UP000235162"/>
    </source>
</evidence>
<keyword evidence="3" id="KW-1185">Reference proteome</keyword>
<sequence length="313" mass="35239">MNYIKPLSVFLLGWLLLLMTPPLSSIAWVSGLAQLALFILVVCIPAWRTGRISYVDIGWPWGLVVIGVIVLAMSEHLNIRTLAVSAIYLFIGLRMGVTALRMWRDGHIDVELPRYKYQQRRWEKAGITNIPLNRQVEVLVQALANASFLALPAFVMWLNPDPAIHPLEWVALLLWIAAFAMESVADMQKKAFIKRTQASGDNLAVCNVGLWRYSRHPNYFAEWMVWNALMLAALSSWWALYGELDMVIWVLLGSGLMFTSRCMYVTLVHYTGAKPAEYYSVQKRPGYAAYQLQTNQFFPGPSRAGGGVEAGPA</sequence>
<dbReference type="KEGG" id="hja:BST95_11155"/>
<feature type="transmembrane region" description="Helical" evidence="1">
    <location>
        <begin position="79"/>
        <end position="97"/>
    </location>
</feature>
<feature type="transmembrane region" description="Helical" evidence="1">
    <location>
        <begin position="35"/>
        <end position="50"/>
    </location>
</feature>
<evidence type="ECO:0000313" key="2">
    <source>
        <dbReference type="EMBL" id="PLW86743.1"/>
    </source>
</evidence>
<feature type="transmembrane region" description="Helical" evidence="1">
    <location>
        <begin position="138"/>
        <end position="157"/>
    </location>
</feature>
<reference evidence="2 3" key="1">
    <citation type="submission" date="2018-01" db="EMBL/GenBank/DDBJ databases">
        <title>The draft genome sequence of Halioglobus japonicus S1-36.</title>
        <authorList>
            <person name="Du Z.-J."/>
            <person name="Shi M.-J."/>
        </authorList>
    </citation>
    <scope>NUCLEOTIDE SEQUENCE [LARGE SCALE GENOMIC DNA]</scope>
    <source>
        <strain evidence="2 3">S1-36</strain>
    </source>
</reference>
<dbReference type="Proteomes" id="UP000235162">
    <property type="component" value="Unassembled WGS sequence"/>
</dbReference>
<dbReference type="Gene3D" id="1.20.120.1630">
    <property type="match status" value="1"/>
</dbReference>
<dbReference type="RefSeq" id="WP_084199511.1">
    <property type="nucleotide sequence ID" value="NZ_BMYL01000002.1"/>
</dbReference>
<dbReference type="InterPro" id="IPR010721">
    <property type="entry name" value="UstE-like"/>
</dbReference>
<dbReference type="EMBL" id="PKUR01000002">
    <property type="protein sequence ID" value="PLW86743.1"/>
    <property type="molecule type" value="Genomic_DNA"/>
</dbReference>
<dbReference type="AlphaFoldDB" id="A0AAP8MFB0"/>
<name>A0AAP8MFB0_9GAMM</name>
<dbReference type="Pfam" id="PF06966">
    <property type="entry name" value="DUF1295"/>
    <property type="match status" value="1"/>
</dbReference>
<feature type="transmembrane region" description="Helical" evidence="1">
    <location>
        <begin position="246"/>
        <end position="267"/>
    </location>
</feature>
<dbReference type="PROSITE" id="PS50244">
    <property type="entry name" value="S5A_REDUCTASE"/>
    <property type="match status" value="1"/>
</dbReference>
<feature type="transmembrane region" description="Helical" evidence="1">
    <location>
        <begin position="169"/>
        <end position="185"/>
    </location>
</feature>
<evidence type="ECO:0000256" key="1">
    <source>
        <dbReference type="SAM" id="Phobius"/>
    </source>
</evidence>
<proteinExistence type="predicted"/>
<dbReference type="GO" id="GO:0016020">
    <property type="term" value="C:membrane"/>
    <property type="evidence" value="ECO:0007669"/>
    <property type="project" value="TreeGrafter"/>
</dbReference>
<dbReference type="PANTHER" id="PTHR32251:SF17">
    <property type="entry name" value="STEROID 5-ALPHA REDUCTASE C-TERMINAL DOMAIN-CONTAINING PROTEIN"/>
    <property type="match status" value="1"/>
</dbReference>
<protein>
    <submittedName>
        <fullName evidence="2">DUF1295 domain-containing protein</fullName>
    </submittedName>
</protein>